<proteinExistence type="predicted"/>
<dbReference type="EMBL" id="UINC01147715">
    <property type="protein sequence ID" value="SVD39198.1"/>
    <property type="molecule type" value="Genomic_DNA"/>
</dbReference>
<organism evidence="1">
    <name type="scientific">marine metagenome</name>
    <dbReference type="NCBI Taxonomy" id="408172"/>
    <lineage>
        <taxon>unclassified sequences</taxon>
        <taxon>metagenomes</taxon>
        <taxon>ecological metagenomes</taxon>
    </lineage>
</organism>
<gene>
    <name evidence="1" type="ORF">METZ01_LOCUS392052</name>
</gene>
<dbReference type="AlphaFoldDB" id="A0A382UZU2"/>
<evidence type="ECO:0000313" key="1">
    <source>
        <dbReference type="EMBL" id="SVD39198.1"/>
    </source>
</evidence>
<protein>
    <submittedName>
        <fullName evidence="1">Uncharacterized protein</fullName>
    </submittedName>
</protein>
<name>A0A382UZU2_9ZZZZ</name>
<accession>A0A382UZU2</accession>
<sequence length="72" mass="8003">MAMLLTDSPFDIVNLASLDNQAFGDWIPMLLHPEINRSIKQNAIEYPQSVFAHLGVHRSGVPAIILEENATM</sequence>
<reference evidence="1" key="1">
    <citation type="submission" date="2018-05" db="EMBL/GenBank/DDBJ databases">
        <authorList>
            <person name="Lanie J.A."/>
            <person name="Ng W.-L."/>
            <person name="Kazmierczak K.M."/>
            <person name="Andrzejewski T.M."/>
            <person name="Davidsen T.M."/>
            <person name="Wayne K.J."/>
            <person name="Tettelin H."/>
            <person name="Glass J.I."/>
            <person name="Rusch D."/>
            <person name="Podicherti R."/>
            <person name="Tsui H.-C.T."/>
            <person name="Winkler M.E."/>
        </authorList>
    </citation>
    <scope>NUCLEOTIDE SEQUENCE</scope>
</reference>